<accession>A0A9P4LQ71</accession>
<proteinExistence type="predicted"/>
<name>A0A9P4LQ71_9PLEO</name>
<feature type="transmembrane region" description="Helical" evidence="1">
    <location>
        <begin position="451"/>
        <end position="478"/>
    </location>
</feature>
<dbReference type="AlphaFoldDB" id="A0A9P4LQ71"/>
<sequence>MLFRKSQHEWAPPFLRRPTFLGFAAVFAALAIGLGIVFGFSDEHYGLTTPLVKYRYLWTYCPSTLFIIISGLWVVSDSSAKILTPWRAIPRSSGVSKADLTLDYLSNNHYVAVYKSWKMSRWAVTLTAAGTICIDILIVLSTGLFVLQPTSLVSLSYNFSTTTELNRTNWRRQSGDSITTVLAIAQYGASYSSGSTGDFAYASVDLRSIPSDASAELVVNAIQPEVYCEVGNATWSLGMYENGNTTDVGAKISITNNKCNTTYVWPLISSTILETFLFNLGMVECDDPSRLGSMARKIFVFAGSMSITDLNITATKRNLTKATREAIEGYYFTPMYNRTLSSKAAVAFCDISPRLRNATWSLDKDQRSQREALVGCRFECGQMEQCQRAYTSNYECDDSSSDGKGYGRCRVSVVRRHPAFRKVASQIMADSLFPKGQGSITGQLTVDKNRLIVSFLILGLVVFVLALTTGICIILSICARFSTTSNPSTIAGKAVCLAAIPSVMELYQACIQQGNQETKYLQVYQDVPWLSDGDSWTQSGIEVNKGDVSVDAKNIAPSAAKVSAWWSPWSQSILTHVLVVLLPCVGIALLEGFLRISDAHQGITTVTTHGLSQLAWVYIPVLIVFFLNTVSTAISSTNRIIQPYVAMREAPCTASRSLSLDLTNTVMVWAMWLAVKCKHFGTSAAIFATILDATLPIAISRLYRTHNVEQSNGISVQQTSNFDASLSLTTRNTSVESFPLPGLLLFQSLPFPRWSSRNYVLPSLQVNMASGNNLRLDNTDNSTVLVELPALSGILNCTIVDAKPTFSAVPPGLNTINSAGVLRTNFTLGDDCPRMSFSSSFSVSEFVLARLFAVIDLRFANGSVLPPAQVNDTGKASYHGPRAIPPHCLLAVAHMARGRYWNLTQKVNVTDSIFMGCSPFVQQETLAVNLSLPNFDIDPTQAPAPKPGTKSSYSEAEIVNPGTFMYYLPTIQFQQADPKLPILDPDSFFDAVFNGNDGFLASSLMSSNLTFSKDTTLLDRFRERMDYVYGLTVSQIYNGRKRFPVSDEASMPLFNATLVRPVGARIIQDEISTRIVQGILAAMMLCAIASSLLIKGGRVLPPNPCSIGTVAILLANSSILSEDVGQLESDSVGEKAFKQRIMSEGYLYSLGWWGSGEKAWYGIDIGKADKERSD</sequence>
<feature type="transmembrane region" description="Helical" evidence="1">
    <location>
        <begin position="573"/>
        <end position="594"/>
    </location>
</feature>
<dbReference type="EMBL" id="ML978173">
    <property type="protein sequence ID" value="KAF2032432.1"/>
    <property type="molecule type" value="Genomic_DNA"/>
</dbReference>
<evidence type="ECO:0000313" key="2">
    <source>
        <dbReference type="EMBL" id="KAF2032432.1"/>
    </source>
</evidence>
<dbReference type="Proteomes" id="UP000799777">
    <property type="component" value="Unassembled WGS sequence"/>
</dbReference>
<dbReference type="OrthoDB" id="3912677at2759"/>
<feature type="transmembrane region" description="Helical" evidence="1">
    <location>
        <begin position="20"/>
        <end position="41"/>
    </location>
</feature>
<comment type="caution">
    <text evidence="2">The sequence shown here is derived from an EMBL/GenBank/DDBJ whole genome shotgun (WGS) entry which is preliminary data.</text>
</comment>
<feature type="transmembrane region" description="Helical" evidence="1">
    <location>
        <begin position="614"/>
        <end position="637"/>
    </location>
</feature>
<organism evidence="2 3">
    <name type="scientific">Setomelanomma holmii</name>
    <dbReference type="NCBI Taxonomy" id="210430"/>
    <lineage>
        <taxon>Eukaryota</taxon>
        <taxon>Fungi</taxon>
        <taxon>Dikarya</taxon>
        <taxon>Ascomycota</taxon>
        <taxon>Pezizomycotina</taxon>
        <taxon>Dothideomycetes</taxon>
        <taxon>Pleosporomycetidae</taxon>
        <taxon>Pleosporales</taxon>
        <taxon>Pleosporineae</taxon>
        <taxon>Phaeosphaeriaceae</taxon>
        <taxon>Setomelanomma</taxon>
    </lineage>
</organism>
<keyword evidence="3" id="KW-1185">Reference proteome</keyword>
<keyword evidence="1" id="KW-0472">Membrane</keyword>
<protein>
    <submittedName>
        <fullName evidence="2">Uncharacterized protein</fullName>
    </submittedName>
</protein>
<reference evidence="2" key="1">
    <citation type="journal article" date="2020" name="Stud. Mycol.">
        <title>101 Dothideomycetes genomes: a test case for predicting lifestyles and emergence of pathogens.</title>
        <authorList>
            <person name="Haridas S."/>
            <person name="Albert R."/>
            <person name="Binder M."/>
            <person name="Bloem J."/>
            <person name="Labutti K."/>
            <person name="Salamov A."/>
            <person name="Andreopoulos B."/>
            <person name="Baker S."/>
            <person name="Barry K."/>
            <person name="Bills G."/>
            <person name="Bluhm B."/>
            <person name="Cannon C."/>
            <person name="Castanera R."/>
            <person name="Culley D."/>
            <person name="Daum C."/>
            <person name="Ezra D."/>
            <person name="Gonzalez J."/>
            <person name="Henrissat B."/>
            <person name="Kuo A."/>
            <person name="Liang C."/>
            <person name="Lipzen A."/>
            <person name="Lutzoni F."/>
            <person name="Magnuson J."/>
            <person name="Mondo S."/>
            <person name="Nolan M."/>
            <person name="Ohm R."/>
            <person name="Pangilinan J."/>
            <person name="Park H.-J."/>
            <person name="Ramirez L."/>
            <person name="Alfaro M."/>
            <person name="Sun H."/>
            <person name="Tritt A."/>
            <person name="Yoshinaga Y."/>
            <person name="Zwiers L.-H."/>
            <person name="Turgeon B."/>
            <person name="Goodwin S."/>
            <person name="Spatafora J."/>
            <person name="Crous P."/>
            <person name="Grigoriev I."/>
        </authorList>
    </citation>
    <scope>NUCLEOTIDE SEQUENCE</scope>
    <source>
        <strain evidence="2">CBS 110217</strain>
    </source>
</reference>
<feature type="transmembrane region" description="Helical" evidence="1">
    <location>
        <begin position="122"/>
        <end position="147"/>
    </location>
</feature>
<evidence type="ECO:0000313" key="3">
    <source>
        <dbReference type="Proteomes" id="UP000799777"/>
    </source>
</evidence>
<dbReference type="PANTHER" id="PTHR37544">
    <property type="entry name" value="SPRAY-RELATED"/>
    <property type="match status" value="1"/>
</dbReference>
<keyword evidence="1" id="KW-0812">Transmembrane</keyword>
<dbReference type="PANTHER" id="PTHR37544:SF1">
    <property type="entry name" value="PHOSPHORIBOSYLAMINOIMIDAZOLE-SUCCINOCARBOXAMIDE SYNTHASE"/>
    <property type="match status" value="1"/>
</dbReference>
<dbReference type="Pfam" id="PF11915">
    <property type="entry name" value="DUF3433"/>
    <property type="match status" value="2"/>
</dbReference>
<feature type="transmembrane region" description="Helical" evidence="1">
    <location>
        <begin position="56"/>
        <end position="75"/>
    </location>
</feature>
<evidence type="ECO:0000256" key="1">
    <source>
        <dbReference type="SAM" id="Phobius"/>
    </source>
</evidence>
<dbReference type="InterPro" id="IPR021840">
    <property type="entry name" value="DUF3433"/>
</dbReference>
<keyword evidence="1" id="KW-1133">Transmembrane helix</keyword>
<gene>
    <name evidence="2" type="ORF">EK21DRAFT_87287</name>
</gene>